<dbReference type="Pfam" id="PF00877">
    <property type="entry name" value="NLPC_P60"/>
    <property type="match status" value="1"/>
</dbReference>
<evidence type="ECO:0000256" key="2">
    <source>
        <dbReference type="ARBA" id="ARBA00022670"/>
    </source>
</evidence>
<evidence type="ECO:0000256" key="3">
    <source>
        <dbReference type="ARBA" id="ARBA00022801"/>
    </source>
</evidence>
<evidence type="ECO:0000313" key="9">
    <source>
        <dbReference type="Proteomes" id="UP000008363"/>
    </source>
</evidence>
<comment type="similarity">
    <text evidence="1">Belongs to the peptidase C40 family.</text>
</comment>
<feature type="compositionally biased region" description="Low complexity" evidence="5">
    <location>
        <begin position="191"/>
        <end position="201"/>
    </location>
</feature>
<dbReference type="eggNOG" id="COG0791">
    <property type="taxonomic scope" value="Bacteria"/>
</dbReference>
<dbReference type="PANTHER" id="PTHR47359:SF3">
    <property type="entry name" value="NLP_P60 DOMAIN-CONTAINING PROTEIN-RELATED"/>
    <property type="match status" value="1"/>
</dbReference>
<dbReference type="EMBL" id="BAHC01000041">
    <property type="protein sequence ID" value="GAB88802.1"/>
    <property type="molecule type" value="Genomic_DNA"/>
</dbReference>
<organism evidence="8 9">
    <name type="scientific">Gordonia rhizosphera NBRC 16068</name>
    <dbReference type="NCBI Taxonomy" id="1108045"/>
    <lineage>
        <taxon>Bacteria</taxon>
        <taxon>Bacillati</taxon>
        <taxon>Actinomycetota</taxon>
        <taxon>Actinomycetes</taxon>
        <taxon>Mycobacteriales</taxon>
        <taxon>Gordoniaceae</taxon>
        <taxon>Gordonia</taxon>
    </lineage>
</organism>
<evidence type="ECO:0000313" key="8">
    <source>
        <dbReference type="EMBL" id="GAB88802.1"/>
    </source>
</evidence>
<dbReference type="PROSITE" id="PS51935">
    <property type="entry name" value="NLPC_P60"/>
    <property type="match status" value="1"/>
</dbReference>
<feature type="signal peptide" evidence="6">
    <location>
        <begin position="1"/>
        <end position="22"/>
    </location>
</feature>
<feature type="chain" id="PRO_5038977661" description="NlpC/P60 domain-containing protein" evidence="6">
    <location>
        <begin position="23"/>
        <end position="352"/>
    </location>
</feature>
<dbReference type="STRING" id="1108045.GORHZ_041_00040"/>
<feature type="domain" description="NlpC/P60" evidence="7">
    <location>
        <begin position="231"/>
        <end position="352"/>
    </location>
</feature>
<name>K6W9D6_9ACTN</name>
<evidence type="ECO:0000256" key="6">
    <source>
        <dbReference type="SAM" id="SignalP"/>
    </source>
</evidence>
<keyword evidence="4" id="KW-0788">Thiol protease</keyword>
<gene>
    <name evidence="8" type="ORF">GORHZ_041_00040</name>
</gene>
<dbReference type="InterPro" id="IPR038765">
    <property type="entry name" value="Papain-like_cys_pep_sf"/>
</dbReference>
<keyword evidence="6" id="KW-0732">Signal</keyword>
<feature type="region of interest" description="Disordered" evidence="5">
    <location>
        <begin position="172"/>
        <end position="215"/>
    </location>
</feature>
<dbReference type="AlphaFoldDB" id="K6W9D6"/>
<accession>K6W9D6</accession>
<evidence type="ECO:0000256" key="1">
    <source>
        <dbReference type="ARBA" id="ARBA00007074"/>
    </source>
</evidence>
<keyword evidence="2" id="KW-0645">Protease</keyword>
<reference evidence="8 9" key="1">
    <citation type="submission" date="2012-08" db="EMBL/GenBank/DDBJ databases">
        <title>Whole genome shotgun sequence of Gordonia rhizosphera NBRC 16068.</title>
        <authorList>
            <person name="Takarada H."/>
            <person name="Isaki S."/>
            <person name="Hosoyama A."/>
            <person name="Tsuchikane K."/>
            <person name="Katsumata H."/>
            <person name="Baba S."/>
            <person name="Ohji S."/>
            <person name="Yamazaki S."/>
            <person name="Fujita N."/>
        </authorList>
    </citation>
    <scope>NUCLEOTIDE SEQUENCE [LARGE SCALE GENOMIC DNA]</scope>
    <source>
        <strain evidence="8 9">NBRC 16068</strain>
    </source>
</reference>
<evidence type="ECO:0000259" key="7">
    <source>
        <dbReference type="PROSITE" id="PS51935"/>
    </source>
</evidence>
<protein>
    <recommendedName>
        <fullName evidence="7">NlpC/P60 domain-containing protein</fullName>
    </recommendedName>
</protein>
<dbReference type="PANTHER" id="PTHR47359">
    <property type="entry name" value="PEPTIDOGLYCAN DL-ENDOPEPTIDASE CWLO"/>
    <property type="match status" value="1"/>
</dbReference>
<sequence length="352" mass="37089">MLPLTVLIAPLQALLTSFGTGAMPVDGPSTQLRRASEVLENVRRQSTQATVELDHQWHGVAATQTVETMHAMHLDTAHTSDRGNEIAVVMDTATEVVNSGYRDLAAILDSFIETTSAAGPVLLTPAGWPALLAVAEQHLQRAMSVIERVRHDLEGETRKLQKVAEMQALDQRRYNERDKQVTGAQRALSKASASATGSAEDAAAHGITSESLPGGGVRLTLPNGKVVTAPNEKAANAVRAALTQRGVPYVWGGTTPGKGLDCSGLTQYSYRQAGVEIPRTAENQAIGARIPEGQAQAGDLVVWSGHVAMALGDGTLIEAGDPVAISSMRTDNIGQQYMGIYRPTAGGTTVAA</sequence>
<dbReference type="Gene3D" id="3.90.1720.10">
    <property type="entry name" value="endopeptidase domain like (from Nostoc punctiforme)"/>
    <property type="match status" value="1"/>
</dbReference>
<dbReference type="RefSeq" id="WP_006330478.1">
    <property type="nucleotide sequence ID" value="NZ_BAHC01000041.1"/>
</dbReference>
<evidence type="ECO:0000256" key="5">
    <source>
        <dbReference type="SAM" id="MobiDB-lite"/>
    </source>
</evidence>
<proteinExistence type="inferred from homology"/>
<dbReference type="GO" id="GO:0008234">
    <property type="term" value="F:cysteine-type peptidase activity"/>
    <property type="evidence" value="ECO:0007669"/>
    <property type="project" value="UniProtKB-KW"/>
</dbReference>
<dbReference type="GO" id="GO:0006508">
    <property type="term" value="P:proteolysis"/>
    <property type="evidence" value="ECO:0007669"/>
    <property type="project" value="UniProtKB-KW"/>
</dbReference>
<comment type="caution">
    <text evidence="8">The sequence shown here is derived from an EMBL/GenBank/DDBJ whole genome shotgun (WGS) entry which is preliminary data.</text>
</comment>
<keyword evidence="3" id="KW-0378">Hydrolase</keyword>
<dbReference type="SUPFAM" id="SSF54001">
    <property type="entry name" value="Cysteine proteinases"/>
    <property type="match status" value="1"/>
</dbReference>
<dbReference type="Proteomes" id="UP000008363">
    <property type="component" value="Unassembled WGS sequence"/>
</dbReference>
<dbReference type="InterPro" id="IPR051794">
    <property type="entry name" value="PG_Endopeptidase_C40"/>
</dbReference>
<evidence type="ECO:0000256" key="4">
    <source>
        <dbReference type="ARBA" id="ARBA00022807"/>
    </source>
</evidence>
<keyword evidence="9" id="KW-1185">Reference proteome</keyword>
<dbReference type="InterPro" id="IPR000064">
    <property type="entry name" value="NLP_P60_dom"/>
</dbReference>
<dbReference type="OrthoDB" id="9815778at2"/>